<gene>
    <name evidence="2" type="ORF">Ato02nite_017020</name>
</gene>
<dbReference type="EMBL" id="BOQN01000021">
    <property type="protein sequence ID" value="GIM89909.1"/>
    <property type="molecule type" value="Genomic_DNA"/>
</dbReference>
<name>A0A919T905_9ACTN</name>
<dbReference type="Gene3D" id="3.40.50.720">
    <property type="entry name" value="NAD(P)-binding Rossmann-like Domain"/>
    <property type="match status" value="1"/>
</dbReference>
<dbReference type="SUPFAM" id="SSF51735">
    <property type="entry name" value="NAD(P)-binding Rossmann-fold domains"/>
    <property type="match status" value="1"/>
</dbReference>
<keyword evidence="1" id="KW-0560">Oxidoreductase</keyword>
<dbReference type="PANTHER" id="PTHR43157:SF31">
    <property type="entry name" value="PHOSPHATIDYLINOSITOL-GLYCAN BIOSYNTHESIS CLASS F PROTEIN"/>
    <property type="match status" value="1"/>
</dbReference>
<dbReference type="GO" id="GO:0016491">
    <property type="term" value="F:oxidoreductase activity"/>
    <property type="evidence" value="ECO:0007669"/>
    <property type="project" value="UniProtKB-KW"/>
</dbReference>
<keyword evidence="3" id="KW-1185">Reference proteome</keyword>
<comment type="caution">
    <text evidence="2">The sequence shown here is derived from an EMBL/GenBank/DDBJ whole genome shotgun (WGS) entry which is preliminary data.</text>
</comment>
<proteinExistence type="predicted"/>
<dbReference type="RefSeq" id="WP_213005865.1">
    <property type="nucleotide sequence ID" value="NZ_BOQN01000021.1"/>
</dbReference>
<organism evidence="2 3">
    <name type="scientific">Paractinoplanes toevensis</name>
    <dbReference type="NCBI Taxonomy" id="571911"/>
    <lineage>
        <taxon>Bacteria</taxon>
        <taxon>Bacillati</taxon>
        <taxon>Actinomycetota</taxon>
        <taxon>Actinomycetes</taxon>
        <taxon>Micromonosporales</taxon>
        <taxon>Micromonosporaceae</taxon>
        <taxon>Paractinoplanes</taxon>
    </lineage>
</organism>
<dbReference type="Pfam" id="PF00106">
    <property type="entry name" value="adh_short"/>
    <property type="match status" value="1"/>
</dbReference>
<sequence length="289" mass="30456">METPTAVITGATSGLGELAAIDLARRGFSLVLLARSAERADATVARIEEAAPGGATEVVLADLTDLDQVRRAGEQIANGYARIDVLINNAGLHAFAPRTTRAGLPEMMVVNYLAPWVLTSVLRSTLIASAPARVVTVASEASRRHGVLTLPDDLTDTAPFNARQSSAIYGRTKLLDIMFSAELARRLSGTGVTANALDPGFNVTGLGRELRFAAALEKVLRSLRVGDPRRGTSGIVRLATDPALAACTGGYFSARTGKQLTPVPPGADPAEQRRLWELTEQLVGVPHVG</sequence>
<dbReference type="PANTHER" id="PTHR43157">
    <property type="entry name" value="PHOSPHATIDYLINOSITOL-GLYCAN BIOSYNTHESIS CLASS F PROTEIN-RELATED"/>
    <property type="match status" value="1"/>
</dbReference>
<evidence type="ECO:0000313" key="3">
    <source>
        <dbReference type="Proteomes" id="UP000677082"/>
    </source>
</evidence>
<reference evidence="2 3" key="1">
    <citation type="submission" date="2021-03" db="EMBL/GenBank/DDBJ databases">
        <title>Whole genome shotgun sequence of Actinoplanes toevensis NBRC 105298.</title>
        <authorList>
            <person name="Komaki H."/>
            <person name="Tamura T."/>
        </authorList>
    </citation>
    <scope>NUCLEOTIDE SEQUENCE [LARGE SCALE GENOMIC DNA]</scope>
    <source>
        <strain evidence="2 3">NBRC 105298</strain>
    </source>
</reference>
<protein>
    <submittedName>
        <fullName evidence="2">Short-chain dehydrogenase</fullName>
    </submittedName>
</protein>
<dbReference type="InterPro" id="IPR002347">
    <property type="entry name" value="SDR_fam"/>
</dbReference>
<evidence type="ECO:0000256" key="1">
    <source>
        <dbReference type="ARBA" id="ARBA00023002"/>
    </source>
</evidence>
<accession>A0A919T905</accession>
<evidence type="ECO:0000313" key="2">
    <source>
        <dbReference type="EMBL" id="GIM89909.1"/>
    </source>
</evidence>
<dbReference type="AlphaFoldDB" id="A0A919T905"/>
<dbReference type="InterPro" id="IPR036291">
    <property type="entry name" value="NAD(P)-bd_dom_sf"/>
</dbReference>
<dbReference type="Proteomes" id="UP000677082">
    <property type="component" value="Unassembled WGS sequence"/>
</dbReference>
<dbReference type="PRINTS" id="PR00081">
    <property type="entry name" value="GDHRDH"/>
</dbReference>